<dbReference type="InterPro" id="IPR002641">
    <property type="entry name" value="PNPLA_dom"/>
</dbReference>
<feature type="short sequence motif" description="GXSXG" evidence="4">
    <location>
        <begin position="41"/>
        <end position="45"/>
    </location>
</feature>
<dbReference type="Proteomes" id="UP000466104">
    <property type="component" value="Unassembled WGS sequence"/>
</dbReference>
<dbReference type="PROSITE" id="PS51635">
    <property type="entry name" value="PNPLA"/>
    <property type="match status" value="1"/>
</dbReference>
<dbReference type="InterPro" id="IPR016035">
    <property type="entry name" value="Acyl_Trfase/lysoPLipase"/>
</dbReference>
<dbReference type="GO" id="GO:0016042">
    <property type="term" value="P:lipid catabolic process"/>
    <property type="evidence" value="ECO:0007669"/>
    <property type="project" value="UniProtKB-UniRule"/>
</dbReference>
<evidence type="ECO:0000256" key="3">
    <source>
        <dbReference type="ARBA" id="ARBA00023098"/>
    </source>
</evidence>
<feature type="active site" description="Nucleophile" evidence="4">
    <location>
        <position position="43"/>
    </location>
</feature>
<dbReference type="Pfam" id="PF19890">
    <property type="entry name" value="DUF6363"/>
    <property type="match status" value="1"/>
</dbReference>
<evidence type="ECO:0000256" key="4">
    <source>
        <dbReference type="PROSITE-ProRule" id="PRU01161"/>
    </source>
</evidence>
<dbReference type="InterPro" id="IPR050301">
    <property type="entry name" value="NTE"/>
</dbReference>
<comment type="caution">
    <text evidence="6">The sequence shown here is derived from an EMBL/GenBank/DDBJ whole genome shotgun (WGS) entry which is preliminary data.</text>
</comment>
<evidence type="ECO:0000313" key="7">
    <source>
        <dbReference type="Proteomes" id="UP000466104"/>
    </source>
</evidence>
<dbReference type="Gene3D" id="3.40.1090.10">
    <property type="entry name" value="Cytosolic phospholipase A2 catalytic domain"/>
    <property type="match status" value="2"/>
</dbReference>
<organism evidence="6 7">
    <name type="scientific">Cutibacterium porci</name>
    <dbReference type="NCBI Taxonomy" id="2605781"/>
    <lineage>
        <taxon>Bacteria</taxon>
        <taxon>Bacillati</taxon>
        <taxon>Actinomycetota</taxon>
        <taxon>Actinomycetes</taxon>
        <taxon>Propionibacteriales</taxon>
        <taxon>Propionibacteriaceae</taxon>
        <taxon>Cutibacterium</taxon>
    </lineage>
</organism>
<dbReference type="PANTHER" id="PTHR14226:SF25">
    <property type="entry name" value="PHOSPHOESTERASE"/>
    <property type="match status" value="1"/>
</dbReference>
<sequence length="292" mass="32650">MTTSIDGTALVLEGGGMRAAYTSAVVVKLLGLGWEFPQVCGISAGSSLTANYISRDPERTRLSFTDFAADPRFGNLGTWLAGRGYFDAEYIYQRTAEPHQALPFDFATFRASRQAFRIGATRTSDGKQEWFTREDVATMDDLMVRVRASSTMPGFMPPVTINGVEYVDGALGEAGGIPIDGARLDGYDRFFVVCTRPRDYVKNDVKRPQTLRRLFRHRPAVAEAIITRPARYNATREMLRDLEADGKAYVFYPRVMPVTNKEKNVTKLRQAYALGMAQVNSELPQWRDFLGV</sequence>
<name>A0A7K0J449_9ACTN</name>
<dbReference type="InterPro" id="IPR037483">
    <property type="entry name" value="YjjU-like"/>
</dbReference>
<evidence type="ECO:0000259" key="5">
    <source>
        <dbReference type="PROSITE" id="PS51635"/>
    </source>
</evidence>
<evidence type="ECO:0000313" key="6">
    <source>
        <dbReference type="EMBL" id="MSS44707.1"/>
    </source>
</evidence>
<dbReference type="GO" id="GO:0016787">
    <property type="term" value="F:hydrolase activity"/>
    <property type="evidence" value="ECO:0007669"/>
    <property type="project" value="UniProtKB-UniRule"/>
</dbReference>
<keyword evidence="3 4" id="KW-0443">Lipid metabolism</keyword>
<proteinExistence type="predicted"/>
<keyword evidence="1 4" id="KW-0378">Hydrolase</keyword>
<feature type="short sequence motif" description="DGA/G" evidence="4">
    <location>
        <begin position="168"/>
        <end position="170"/>
    </location>
</feature>
<keyword evidence="7" id="KW-1185">Reference proteome</keyword>
<evidence type="ECO:0000256" key="2">
    <source>
        <dbReference type="ARBA" id="ARBA00022963"/>
    </source>
</evidence>
<evidence type="ECO:0000256" key="1">
    <source>
        <dbReference type="ARBA" id="ARBA00022801"/>
    </source>
</evidence>
<dbReference type="EMBL" id="VUMG01000001">
    <property type="protein sequence ID" value="MSS44707.1"/>
    <property type="molecule type" value="Genomic_DNA"/>
</dbReference>
<accession>A0A7K0J449</accession>
<dbReference type="PANTHER" id="PTHR14226">
    <property type="entry name" value="NEUROPATHY TARGET ESTERASE/SWISS CHEESE D.MELANOGASTER"/>
    <property type="match status" value="1"/>
</dbReference>
<feature type="domain" description="PNPLA" evidence="5">
    <location>
        <begin position="10"/>
        <end position="183"/>
    </location>
</feature>
<dbReference type="AlphaFoldDB" id="A0A7K0J449"/>
<dbReference type="SUPFAM" id="SSF52151">
    <property type="entry name" value="FabD/lysophospholipase-like"/>
    <property type="match status" value="1"/>
</dbReference>
<feature type="active site" description="Proton acceptor" evidence="4">
    <location>
        <position position="168"/>
    </location>
</feature>
<dbReference type="CDD" id="cd07208">
    <property type="entry name" value="Pat_hypo_Ecoli_yjju_like"/>
    <property type="match status" value="1"/>
</dbReference>
<dbReference type="Pfam" id="PF01734">
    <property type="entry name" value="Patatin"/>
    <property type="match status" value="1"/>
</dbReference>
<reference evidence="6 7" key="1">
    <citation type="submission" date="2019-08" db="EMBL/GenBank/DDBJ databases">
        <title>In-depth cultivation of the pig gut microbiome towards novel bacterial diversity and tailored functional studies.</title>
        <authorList>
            <person name="Wylensek D."/>
            <person name="Hitch T.C.A."/>
            <person name="Clavel T."/>
        </authorList>
    </citation>
    <scope>NUCLEOTIDE SEQUENCE [LARGE SCALE GENOMIC DNA]</scope>
    <source>
        <strain evidence="6 7">WCA-380-WT-3A</strain>
    </source>
</reference>
<dbReference type="InterPro" id="IPR045943">
    <property type="entry name" value="DUF6363"/>
</dbReference>
<protein>
    <submittedName>
        <fullName evidence="6">Patatin family protein</fullName>
    </submittedName>
</protein>
<dbReference type="RefSeq" id="WP_154561251.1">
    <property type="nucleotide sequence ID" value="NZ_VUMG01000001.1"/>
</dbReference>
<gene>
    <name evidence="6" type="ORF">FYJ43_01235</name>
</gene>
<comment type="caution">
    <text evidence="4">Lacks conserved residue(s) required for the propagation of feature annotation.</text>
</comment>
<keyword evidence="2 4" id="KW-0442">Lipid degradation</keyword>